<dbReference type="OrthoDB" id="6091153at2759"/>
<evidence type="ECO:0000313" key="2">
    <source>
        <dbReference type="RefSeq" id="XP_023930675.1"/>
    </source>
</evidence>
<name>A0A2R2MKE7_LINAN</name>
<proteinExistence type="predicted"/>
<dbReference type="PANTHER" id="PTHR45823">
    <property type="entry name" value="T-SNARE COILED-COIL HOMOLOGY DOMAIN-CONTAINING PROTEIN"/>
    <property type="match status" value="1"/>
</dbReference>
<gene>
    <name evidence="2" type="primary">LOC112041550</name>
</gene>
<accession>A0A2R2MKE7</accession>
<organism evidence="1 2">
    <name type="scientific">Lingula anatina</name>
    <name type="common">Brachiopod</name>
    <name type="synonym">Lingula unguis</name>
    <dbReference type="NCBI Taxonomy" id="7574"/>
    <lineage>
        <taxon>Eukaryota</taxon>
        <taxon>Metazoa</taxon>
        <taxon>Spiralia</taxon>
        <taxon>Lophotrochozoa</taxon>
        <taxon>Brachiopoda</taxon>
        <taxon>Linguliformea</taxon>
        <taxon>Lingulata</taxon>
        <taxon>Lingulida</taxon>
        <taxon>Linguloidea</taxon>
        <taxon>Lingulidae</taxon>
        <taxon>Lingula</taxon>
    </lineage>
</organism>
<sequence>MSWDEYKAQFDICAMVYHWTDEEKTGHLATSLRGDAAQVLGDLPLEHRFNYELLSRALERRFSPKNKTEFYRVQARMRKRNPKETLSELAQAIRRLVSLGWTTETAEVKDTFMWEYFLDALDDTRLRLDVMRYRPKTIDESLAIEL</sequence>
<protein>
    <submittedName>
        <fullName evidence="2">Uncharacterized protein LOC112041550</fullName>
    </submittedName>
</protein>
<keyword evidence="1" id="KW-1185">Reference proteome</keyword>
<dbReference type="KEGG" id="lak:112041550"/>
<dbReference type="AlphaFoldDB" id="A0A2R2MKE7"/>
<reference evidence="2" key="1">
    <citation type="submission" date="2025-08" db="UniProtKB">
        <authorList>
            <consortium name="RefSeq"/>
        </authorList>
    </citation>
    <scope>IDENTIFICATION</scope>
    <source>
        <tissue evidence="2">Gonads</tissue>
    </source>
</reference>
<dbReference type="PANTHER" id="PTHR45823:SF1">
    <property type="entry name" value="T-SNARE COILED-COIL HOMOLOGY DOMAIN-CONTAINING PROTEIN"/>
    <property type="match status" value="1"/>
</dbReference>
<dbReference type="RefSeq" id="XP_023930675.1">
    <property type="nucleotide sequence ID" value="XM_024074907.1"/>
</dbReference>
<dbReference type="InParanoid" id="A0A2R2MKE7"/>
<dbReference type="Proteomes" id="UP000085678">
    <property type="component" value="Unplaced"/>
</dbReference>
<dbReference type="GeneID" id="112041550"/>
<evidence type="ECO:0000313" key="1">
    <source>
        <dbReference type="Proteomes" id="UP000085678"/>
    </source>
</evidence>